<dbReference type="Gene3D" id="3.40.50.2000">
    <property type="entry name" value="Glycogen Phosphorylase B"/>
    <property type="match status" value="2"/>
</dbReference>
<dbReference type="Proteomes" id="UP000289708">
    <property type="component" value="Unassembled WGS sequence"/>
</dbReference>
<evidence type="ECO:0000259" key="2">
    <source>
        <dbReference type="Pfam" id="PF06722"/>
    </source>
</evidence>
<dbReference type="GO" id="GO:0016758">
    <property type="term" value="F:hexosyltransferase activity"/>
    <property type="evidence" value="ECO:0007669"/>
    <property type="project" value="InterPro"/>
</dbReference>
<dbReference type="CDD" id="cd03784">
    <property type="entry name" value="GT1_Gtf-like"/>
    <property type="match status" value="1"/>
</dbReference>
<dbReference type="Pfam" id="PF03033">
    <property type="entry name" value="Glyco_transf_28"/>
    <property type="match status" value="1"/>
</dbReference>
<keyword evidence="4" id="KW-1185">Reference proteome</keyword>
<reference evidence="3 4" key="1">
    <citation type="submission" date="2018-12" db="EMBL/GenBank/DDBJ databases">
        <title>bacterium Hansschlegelia zhihuaiae S113.</title>
        <authorList>
            <person name="He J."/>
        </authorList>
    </citation>
    <scope>NUCLEOTIDE SEQUENCE [LARGE SCALE GENOMIC DNA]</scope>
    <source>
        <strain evidence="3 4">S 113</strain>
    </source>
</reference>
<name>A0A4Q0MMG1_9HYPH</name>
<protein>
    <submittedName>
        <fullName evidence="3">Glycosyltransferase</fullName>
    </submittedName>
</protein>
<gene>
    <name evidence="3" type="ORF">EK403_02445</name>
</gene>
<dbReference type="SUPFAM" id="SSF53756">
    <property type="entry name" value="UDP-Glycosyltransferase/glycogen phosphorylase"/>
    <property type="match status" value="1"/>
</dbReference>
<comment type="caution">
    <text evidence="3">The sequence shown here is derived from an EMBL/GenBank/DDBJ whole genome shotgun (WGS) entry which is preliminary data.</text>
</comment>
<dbReference type="PANTHER" id="PTHR48050:SF13">
    <property type="entry name" value="STEROL 3-BETA-GLUCOSYLTRANSFERASE UGT80A2"/>
    <property type="match status" value="1"/>
</dbReference>
<proteinExistence type="predicted"/>
<evidence type="ECO:0000313" key="3">
    <source>
        <dbReference type="EMBL" id="RXF74940.1"/>
    </source>
</evidence>
<evidence type="ECO:0000259" key="1">
    <source>
        <dbReference type="Pfam" id="PF03033"/>
    </source>
</evidence>
<feature type="domain" description="Glycosyltransferase family 28 N-terminal" evidence="1">
    <location>
        <begin position="5"/>
        <end position="132"/>
    </location>
</feature>
<dbReference type="InterPro" id="IPR010610">
    <property type="entry name" value="EryCIII-like_C"/>
</dbReference>
<evidence type="ECO:0000313" key="4">
    <source>
        <dbReference type="Proteomes" id="UP000289708"/>
    </source>
</evidence>
<accession>A0A4Q0MMG1</accession>
<dbReference type="GO" id="GO:0008194">
    <property type="term" value="F:UDP-glycosyltransferase activity"/>
    <property type="evidence" value="ECO:0007669"/>
    <property type="project" value="InterPro"/>
</dbReference>
<dbReference type="InterPro" id="IPR004276">
    <property type="entry name" value="GlycoTrans_28_N"/>
</dbReference>
<sequence length="437" mass="47969">MRALICAFGSHGDVLPLVAIGAELKRRGHDVVVGSAEPFGAAVRRAGLEFEQLATEAEYREALAHADLWRPIRGARRLLGFVERSIRPVHDFVARRRLKGETMAIASSLAIGARVANDALSVPLITVHLSPMMMQSGHEAPRLPGLPPLAWLPPRFRWDLQMGVDEYFVDPAVTPRLNAFRAELGLKPIKRLRHWWNAPRRMLLMWPDWFAAPQADWPGQARLGGFPRADLFGHVDDRPDEALEAFFAAGETPIAVTFGSAMRGGEELYRAALDACERLERRCLVLSPTPVEIRPAMRGRAIVVPYAPFGAVLPRCAAFVHHGGVGTLAQGFAAGLPQLVVPLAFDQFDNADRLHRLGCGISVSRRWFGPRSGARALAALISSPAVAESCRQVSELMRADDAVGRACDEIEAEFAAERAIRRARPKRKAQRPPTAAD</sequence>
<dbReference type="EMBL" id="RYFI01000002">
    <property type="protein sequence ID" value="RXF74940.1"/>
    <property type="molecule type" value="Genomic_DNA"/>
</dbReference>
<dbReference type="GO" id="GO:0005975">
    <property type="term" value="P:carbohydrate metabolic process"/>
    <property type="evidence" value="ECO:0007669"/>
    <property type="project" value="InterPro"/>
</dbReference>
<dbReference type="InterPro" id="IPR050426">
    <property type="entry name" value="Glycosyltransferase_28"/>
</dbReference>
<organism evidence="3 4">
    <name type="scientific">Hansschlegelia zhihuaiae</name>
    <dbReference type="NCBI Taxonomy" id="405005"/>
    <lineage>
        <taxon>Bacteria</taxon>
        <taxon>Pseudomonadati</taxon>
        <taxon>Pseudomonadota</taxon>
        <taxon>Alphaproteobacteria</taxon>
        <taxon>Hyphomicrobiales</taxon>
        <taxon>Methylopilaceae</taxon>
        <taxon>Hansschlegelia</taxon>
    </lineage>
</organism>
<dbReference type="Pfam" id="PF06722">
    <property type="entry name" value="EryCIII-like_C"/>
    <property type="match status" value="1"/>
</dbReference>
<dbReference type="RefSeq" id="WP_128775931.1">
    <property type="nucleotide sequence ID" value="NZ_RYFI01000002.1"/>
</dbReference>
<dbReference type="AlphaFoldDB" id="A0A4Q0MMG1"/>
<dbReference type="OrthoDB" id="9805366at2"/>
<dbReference type="InterPro" id="IPR002213">
    <property type="entry name" value="UDP_glucos_trans"/>
</dbReference>
<dbReference type="GO" id="GO:0033072">
    <property type="term" value="P:vancomycin biosynthetic process"/>
    <property type="evidence" value="ECO:0007669"/>
    <property type="project" value="UniProtKB-ARBA"/>
</dbReference>
<keyword evidence="3" id="KW-0808">Transferase</keyword>
<feature type="domain" description="Erythromycin biosynthesis protein CIII-like C-terminal" evidence="2">
    <location>
        <begin position="303"/>
        <end position="400"/>
    </location>
</feature>
<dbReference type="PANTHER" id="PTHR48050">
    <property type="entry name" value="STEROL 3-BETA-GLUCOSYLTRANSFERASE"/>
    <property type="match status" value="1"/>
</dbReference>